<evidence type="ECO:0000259" key="1">
    <source>
        <dbReference type="Pfam" id="PF26096"/>
    </source>
</evidence>
<evidence type="ECO:0000313" key="2">
    <source>
        <dbReference type="EMBL" id="KKL49350.1"/>
    </source>
</evidence>
<dbReference type="EMBL" id="LAZR01032986">
    <property type="protein sequence ID" value="KKL49350.1"/>
    <property type="molecule type" value="Genomic_DNA"/>
</dbReference>
<dbReference type="Pfam" id="PF26096">
    <property type="entry name" value="DUF8033"/>
    <property type="match status" value="1"/>
</dbReference>
<comment type="caution">
    <text evidence="2">The sequence shown here is derived from an EMBL/GenBank/DDBJ whole genome shotgun (WGS) entry which is preliminary data.</text>
</comment>
<organism evidence="2">
    <name type="scientific">marine sediment metagenome</name>
    <dbReference type="NCBI Taxonomy" id="412755"/>
    <lineage>
        <taxon>unclassified sequences</taxon>
        <taxon>metagenomes</taxon>
        <taxon>ecological metagenomes</taxon>
    </lineage>
</organism>
<proteinExistence type="predicted"/>
<name>A0A0F9EWK8_9ZZZZ</name>
<accession>A0A0F9EWK8</accession>
<reference evidence="2" key="1">
    <citation type="journal article" date="2015" name="Nature">
        <title>Complex archaea that bridge the gap between prokaryotes and eukaryotes.</title>
        <authorList>
            <person name="Spang A."/>
            <person name="Saw J.H."/>
            <person name="Jorgensen S.L."/>
            <person name="Zaremba-Niedzwiedzka K."/>
            <person name="Martijn J."/>
            <person name="Lind A.E."/>
            <person name="van Eijk R."/>
            <person name="Schleper C."/>
            <person name="Guy L."/>
            <person name="Ettema T.J."/>
        </authorList>
    </citation>
    <scope>NUCLEOTIDE SEQUENCE</scope>
</reference>
<sequence>MKVSNMISSRGKKVANQFVIHSVSLLIKDAVLGSDGFVGHKTGVMFQSYETYIAFKSYEGQIYLDLNNWNYSQTTSTYRNIFLGETSKETQAKIDSGEYILANLN</sequence>
<gene>
    <name evidence="2" type="ORF">LCGC14_2316400</name>
</gene>
<protein>
    <recommendedName>
        <fullName evidence="1">DUF8033 domain-containing protein</fullName>
    </recommendedName>
</protein>
<dbReference type="AlphaFoldDB" id="A0A0F9EWK8"/>
<feature type="domain" description="DUF8033" evidence="1">
    <location>
        <begin position="1"/>
        <end position="93"/>
    </location>
</feature>
<dbReference type="InterPro" id="IPR058346">
    <property type="entry name" value="DUF8033"/>
</dbReference>